<evidence type="ECO:0000256" key="1">
    <source>
        <dbReference type="SAM" id="SignalP"/>
    </source>
</evidence>
<accession>A0A0K8J4Q9</accession>
<feature type="chain" id="PRO_5005509371" description="TraB/GumN family protein" evidence="1">
    <location>
        <begin position="27"/>
        <end position="482"/>
    </location>
</feature>
<keyword evidence="1" id="KW-0732">Signal</keyword>
<evidence type="ECO:0008006" key="4">
    <source>
        <dbReference type="Google" id="ProtNLM"/>
    </source>
</evidence>
<dbReference type="InterPro" id="IPR047111">
    <property type="entry name" value="YbaP-like"/>
</dbReference>
<dbReference type="RefSeq" id="WP_058257834.1">
    <property type="nucleotide sequence ID" value="NZ_LN879430.1"/>
</dbReference>
<dbReference type="PANTHER" id="PTHR40590:SF1">
    <property type="entry name" value="CYTOPLASMIC PROTEIN"/>
    <property type="match status" value="1"/>
</dbReference>
<dbReference type="KEGG" id="hsd:SD1D_0923"/>
<gene>
    <name evidence="2" type="ORF">SD1D_0923</name>
</gene>
<feature type="signal peptide" evidence="1">
    <location>
        <begin position="1"/>
        <end position="26"/>
    </location>
</feature>
<dbReference type="PANTHER" id="PTHR40590">
    <property type="entry name" value="CYTOPLASMIC PROTEIN-RELATED"/>
    <property type="match status" value="1"/>
</dbReference>
<dbReference type="AlphaFoldDB" id="A0A0K8J4Q9"/>
<evidence type="ECO:0000313" key="2">
    <source>
        <dbReference type="EMBL" id="CUH92470.1"/>
    </source>
</evidence>
<dbReference type="OrthoDB" id="357294at2"/>
<dbReference type="EMBL" id="LN879430">
    <property type="protein sequence ID" value="CUH92470.1"/>
    <property type="molecule type" value="Genomic_DNA"/>
</dbReference>
<protein>
    <recommendedName>
        <fullName evidence="4">TraB/GumN family protein</fullName>
    </recommendedName>
</protein>
<dbReference type="CDD" id="cd14789">
    <property type="entry name" value="Tiki"/>
    <property type="match status" value="1"/>
</dbReference>
<name>A0A0K8J4Q9_9FIRM</name>
<reference evidence="3" key="1">
    <citation type="submission" date="2015-09" db="EMBL/GenBank/DDBJ databases">
        <authorList>
            <person name="Wibberg D."/>
        </authorList>
    </citation>
    <scope>NUCLEOTIDE SEQUENCE [LARGE SCALE GENOMIC DNA]</scope>
    <source>
        <strain evidence="3">SD1D</strain>
    </source>
</reference>
<dbReference type="Proteomes" id="UP000196053">
    <property type="component" value="Chromosome I"/>
</dbReference>
<evidence type="ECO:0000313" key="3">
    <source>
        <dbReference type="Proteomes" id="UP000196053"/>
    </source>
</evidence>
<proteinExistence type="predicted"/>
<sequence length="482" mass="54863">MKKRFISLLLMVSILLSTFSAGTALAQDDQLYLEDLLTNSLASEDLIVGDTYGIYPQSWYLSDMNKPISHAQLRVLMAGLRHKILKTDCVIDYEEVKFKLHEKMTVKEVLEAFYLLISSYDFEGDIGIVDGGNAVNYMKTHGIYKSKIDLSLKDVCSIEQACVIATRLITYIYDALDAASKGFLWEINSGENTVYLLGSIHVANYDIYPFSKKMLKAFDESDVLYVEVDLLGGIDELPNLLEQYGLYTDGTTLKDHVSEETYEKTINIFSMLGMSEEEIIMYKPWVIQYILAPLAAINNVDMEDVENLTLDASLGVDLKFLLDAYLKGKPVEELESYELQIKLLDSFSDQLDEYLLVNTLDSLLGISQENEALEANMFNQMLEYWHTGDVEGFMEVIAPILVQSELPFDLNEEDNEVLALMEEYYDKLLTQRDKVMAEKIDRLLKEEGGKTYFIVVGAAHYISNYSILDILKEKGYEINQIK</sequence>
<dbReference type="Pfam" id="PF01963">
    <property type="entry name" value="TraB_PrgY_gumN"/>
    <property type="match status" value="1"/>
</dbReference>
<dbReference type="InterPro" id="IPR002816">
    <property type="entry name" value="TraB/PrgY/GumN_fam"/>
</dbReference>
<keyword evidence="3" id="KW-1185">Reference proteome</keyword>
<organism evidence="2 3">
    <name type="scientific">Herbinix luporum</name>
    <dbReference type="NCBI Taxonomy" id="1679721"/>
    <lineage>
        <taxon>Bacteria</taxon>
        <taxon>Bacillati</taxon>
        <taxon>Bacillota</taxon>
        <taxon>Clostridia</taxon>
        <taxon>Lachnospirales</taxon>
        <taxon>Lachnospiraceae</taxon>
        <taxon>Herbinix</taxon>
    </lineage>
</organism>